<gene>
    <name evidence="1" type="ORF">As57867_004776</name>
</gene>
<proteinExistence type="predicted"/>
<name>A0A6A4ZJJ1_9STRA</name>
<dbReference type="AlphaFoldDB" id="A0A6A4ZJJ1"/>
<accession>A0A6A4ZJJ1</accession>
<dbReference type="Gene3D" id="2.70.98.70">
    <property type="match status" value="1"/>
</dbReference>
<sequence>MDMPAWSETDYLLFSKTGNRDVGQAMMTNRHNYAKSLVLAECFAMDGSFLAKAEAALVSYATQKAWILPAHDPKLDYYHGRATFVDLNVALVSSFLGSALFLLGDKLSPNAVATIQRELKTRSVQPLLDRLRGQGKPFPWQSAESNWNAVCFNGMATAILTTVADKAERAAALVKLVDQSQGYLKSFFDDGYGTEGVSYFNYGFGEFAELRETLCDATQGAVDLFANQKVGRVATAAMHFPMRQGKIAGFGDARLDGKFDAPLMTYIRHAYGQTKDVAPPTKRSMPGIIMSMVFPVTKSTACKPLTLDGTTTPDPLRHVFDKAQVVVLRGNDNSKFDLTFKVTGNGGHSHNDIGSYEMVFDNEYVMGDAGGPLFYEARTFDTRRYLSPLMNSYGHPVPVVAGKNQSEAVAVQKKNKFQLTTAFTPLKDTVSTDLAAAYDVKTLASLKRSVSFDRTNLGSIAIEDAIAMKDGATVNFESVFTALGNWATTGAASGVITAAGGTQVNVCIAATSAFTLSSTVLSDYNLTWTRVAVKVVSKNTKDS</sequence>
<evidence type="ECO:0000313" key="1">
    <source>
        <dbReference type="EMBL" id="KAF0712561.1"/>
    </source>
</evidence>
<dbReference type="OrthoDB" id="2334866at2759"/>
<evidence type="ECO:0008006" key="2">
    <source>
        <dbReference type="Google" id="ProtNLM"/>
    </source>
</evidence>
<dbReference type="Gene3D" id="1.50.10.100">
    <property type="entry name" value="Chondroitin AC/alginate lyase"/>
    <property type="match status" value="1"/>
</dbReference>
<reference evidence="1" key="1">
    <citation type="submission" date="2019-06" db="EMBL/GenBank/DDBJ databases">
        <title>Genomics analysis of Aphanomyces spp. identifies a new class of oomycete effector associated with host adaptation.</title>
        <authorList>
            <person name="Gaulin E."/>
        </authorList>
    </citation>
    <scope>NUCLEOTIDE SEQUENCE</scope>
    <source>
        <strain evidence="1">CBS 578.67</strain>
    </source>
</reference>
<dbReference type="SUPFAM" id="SSF48230">
    <property type="entry name" value="Chondroitin AC/alginate lyase"/>
    <property type="match status" value="1"/>
</dbReference>
<comment type="caution">
    <text evidence="1">The sequence shown here is derived from an EMBL/GenBank/DDBJ whole genome shotgun (WGS) entry which is preliminary data.</text>
</comment>
<dbReference type="EMBL" id="VJMH01001237">
    <property type="protein sequence ID" value="KAF0712561.1"/>
    <property type="molecule type" value="Genomic_DNA"/>
</dbReference>
<feature type="non-terminal residue" evidence="1">
    <location>
        <position position="543"/>
    </location>
</feature>
<dbReference type="InterPro" id="IPR008929">
    <property type="entry name" value="Chondroitin_lyas"/>
</dbReference>
<protein>
    <recommendedName>
        <fullName evidence="2">Heparinase II N-terminal domain-containing protein</fullName>
    </recommendedName>
</protein>
<organism evidence="1">
    <name type="scientific">Aphanomyces stellatus</name>
    <dbReference type="NCBI Taxonomy" id="120398"/>
    <lineage>
        <taxon>Eukaryota</taxon>
        <taxon>Sar</taxon>
        <taxon>Stramenopiles</taxon>
        <taxon>Oomycota</taxon>
        <taxon>Saprolegniomycetes</taxon>
        <taxon>Saprolegniales</taxon>
        <taxon>Verrucalvaceae</taxon>
        <taxon>Aphanomyces</taxon>
    </lineage>
</organism>